<dbReference type="InterPro" id="IPR008533">
    <property type="entry name" value="DUF815"/>
</dbReference>
<dbReference type="InterPro" id="IPR027417">
    <property type="entry name" value="P-loop_NTPase"/>
</dbReference>
<organism evidence="1 2">
    <name type="scientific">Litorivicinus lipolyticus</name>
    <dbReference type="NCBI Taxonomy" id="418701"/>
    <lineage>
        <taxon>Bacteria</taxon>
        <taxon>Pseudomonadati</taxon>
        <taxon>Pseudomonadota</taxon>
        <taxon>Gammaproteobacteria</taxon>
        <taxon>Oceanospirillales</taxon>
        <taxon>Litorivicinaceae</taxon>
        <taxon>Litorivicinus</taxon>
    </lineage>
</organism>
<dbReference type="AlphaFoldDB" id="A0A5Q2QJI3"/>
<dbReference type="Gene3D" id="3.40.50.300">
    <property type="entry name" value="P-loop containing nucleotide triphosphate hydrolases"/>
    <property type="match status" value="1"/>
</dbReference>
<dbReference type="KEGG" id="llp:GH975_00770"/>
<dbReference type="OrthoDB" id="9812140at2"/>
<name>A0A5Q2QJI3_9GAMM</name>
<evidence type="ECO:0000313" key="2">
    <source>
        <dbReference type="Proteomes" id="UP000388235"/>
    </source>
</evidence>
<accession>A0A5Q2QJI3</accession>
<dbReference type="CDD" id="cd00009">
    <property type="entry name" value="AAA"/>
    <property type="match status" value="1"/>
</dbReference>
<dbReference type="PANTHER" id="PTHR42935:SF1">
    <property type="entry name" value="SLR0930 PROTEIN"/>
    <property type="match status" value="1"/>
</dbReference>
<reference evidence="1 2" key="1">
    <citation type="submission" date="2019-11" db="EMBL/GenBank/DDBJ databases">
        <authorList>
            <person name="Khan S.A."/>
            <person name="Jeon C.O."/>
            <person name="Chun B.H."/>
        </authorList>
    </citation>
    <scope>NUCLEOTIDE SEQUENCE [LARGE SCALE GENOMIC DNA]</scope>
    <source>
        <strain evidence="1 2">IMCC 1097</strain>
    </source>
</reference>
<evidence type="ECO:0000313" key="1">
    <source>
        <dbReference type="EMBL" id="QGG81245.1"/>
    </source>
</evidence>
<protein>
    <submittedName>
        <fullName evidence="1">DUF815 domain-containing protein</fullName>
    </submittedName>
</protein>
<proteinExistence type="predicted"/>
<gene>
    <name evidence="1" type="ORF">GH975_00770</name>
</gene>
<dbReference type="Pfam" id="PF05673">
    <property type="entry name" value="DUF815"/>
    <property type="match status" value="1"/>
</dbReference>
<dbReference type="Proteomes" id="UP000388235">
    <property type="component" value="Chromosome"/>
</dbReference>
<sequence length="296" mass="32639">MSSELNARLLALLDRLEPALPPRFDPVDFEDVLAVGYQSAGVGGGLVPMQAALDQRFSDLLAMDRQQQQFRANAELFLKGWPCNHVLLWGARGTGKSSLVRALLTDYHDRGLRLIEFAKADLGRLPQVLAQLADLPYHFVVFCDDLSFESGDTGYQALKTVLEGSIASVPSNLMVVATSNRKHLVPELAADNLASTGDVRDGGEVHLADSINERISLADRFGLSLSFYQYAQADYLDICRHAYGQMAAQVDIALPKFDDQMAIEASRFAIERGGRGGRVAHQFVRDWVARWLMAQS</sequence>
<keyword evidence="2" id="KW-1185">Reference proteome</keyword>
<dbReference type="EMBL" id="CP045871">
    <property type="protein sequence ID" value="QGG81245.1"/>
    <property type="molecule type" value="Genomic_DNA"/>
</dbReference>
<dbReference type="PANTHER" id="PTHR42935">
    <property type="entry name" value="SLR0930 PROTEIN"/>
    <property type="match status" value="1"/>
</dbReference>
<dbReference type="SUPFAM" id="SSF52540">
    <property type="entry name" value="P-loop containing nucleoside triphosphate hydrolases"/>
    <property type="match status" value="1"/>
</dbReference>